<comment type="caution">
    <text evidence="2">The sequence shown here is derived from an EMBL/GenBank/DDBJ whole genome shotgun (WGS) entry which is preliminary data.</text>
</comment>
<evidence type="ECO:0008006" key="4">
    <source>
        <dbReference type="Google" id="ProtNLM"/>
    </source>
</evidence>
<name>A0ABN2ET50_9ACTN</name>
<sequence>MYQPYVGPELGLTFEPIWGDDTTRETLTENALEFARVRGALRPAQSRARREALRPTGPLVSMNTPASPN</sequence>
<accession>A0ABN2ET50</accession>
<evidence type="ECO:0000313" key="2">
    <source>
        <dbReference type="EMBL" id="GAA1616953.1"/>
    </source>
</evidence>
<protein>
    <recommendedName>
        <fullName evidence="4">Amidohydrolase-related domain-containing protein</fullName>
    </recommendedName>
</protein>
<proteinExistence type="predicted"/>
<organism evidence="2 3">
    <name type="scientific">Nonomuraea maheshkhaliensis</name>
    <dbReference type="NCBI Taxonomy" id="419590"/>
    <lineage>
        <taxon>Bacteria</taxon>
        <taxon>Bacillati</taxon>
        <taxon>Actinomycetota</taxon>
        <taxon>Actinomycetes</taxon>
        <taxon>Streptosporangiales</taxon>
        <taxon>Streptosporangiaceae</taxon>
        <taxon>Nonomuraea</taxon>
    </lineage>
</organism>
<keyword evidence="3" id="KW-1185">Reference proteome</keyword>
<evidence type="ECO:0000313" key="3">
    <source>
        <dbReference type="Proteomes" id="UP001500064"/>
    </source>
</evidence>
<dbReference type="Proteomes" id="UP001500064">
    <property type="component" value="Unassembled WGS sequence"/>
</dbReference>
<dbReference type="EMBL" id="BAAAMU010000005">
    <property type="protein sequence ID" value="GAA1616953.1"/>
    <property type="molecule type" value="Genomic_DNA"/>
</dbReference>
<feature type="region of interest" description="Disordered" evidence="1">
    <location>
        <begin position="43"/>
        <end position="69"/>
    </location>
</feature>
<reference evidence="2 3" key="1">
    <citation type="journal article" date="2019" name="Int. J. Syst. Evol. Microbiol.">
        <title>The Global Catalogue of Microorganisms (GCM) 10K type strain sequencing project: providing services to taxonomists for standard genome sequencing and annotation.</title>
        <authorList>
            <consortium name="The Broad Institute Genomics Platform"/>
            <consortium name="The Broad Institute Genome Sequencing Center for Infectious Disease"/>
            <person name="Wu L."/>
            <person name="Ma J."/>
        </authorList>
    </citation>
    <scope>NUCLEOTIDE SEQUENCE [LARGE SCALE GENOMIC DNA]</scope>
    <source>
        <strain evidence="2 3">JCM 13929</strain>
    </source>
</reference>
<gene>
    <name evidence="2" type="ORF">GCM10009733_011580</name>
</gene>
<evidence type="ECO:0000256" key="1">
    <source>
        <dbReference type="SAM" id="MobiDB-lite"/>
    </source>
</evidence>